<dbReference type="RefSeq" id="WP_171244343.1">
    <property type="nucleotide sequence ID" value="NZ_JABEPQ010000003.1"/>
</dbReference>
<comment type="caution">
    <text evidence="2">The sequence shown here is derived from an EMBL/GenBank/DDBJ whole genome shotgun (WGS) entry which is preliminary data.</text>
</comment>
<dbReference type="Proteomes" id="UP000588586">
    <property type="component" value="Unassembled WGS sequence"/>
</dbReference>
<dbReference type="EMBL" id="JABEPQ010000003">
    <property type="protein sequence ID" value="NNM47216.1"/>
    <property type="molecule type" value="Genomic_DNA"/>
</dbReference>
<dbReference type="PANTHER" id="PTHR33164:SF99">
    <property type="entry name" value="MARR FAMILY REGULATORY PROTEIN"/>
    <property type="match status" value="1"/>
</dbReference>
<dbReference type="GO" id="GO:0006950">
    <property type="term" value="P:response to stress"/>
    <property type="evidence" value="ECO:0007669"/>
    <property type="project" value="TreeGrafter"/>
</dbReference>
<proteinExistence type="predicted"/>
<dbReference type="InterPro" id="IPR000835">
    <property type="entry name" value="HTH_MarR-typ"/>
</dbReference>
<dbReference type="InterPro" id="IPR036388">
    <property type="entry name" value="WH-like_DNA-bd_sf"/>
</dbReference>
<keyword evidence="3" id="KW-1185">Reference proteome</keyword>
<reference evidence="2 3" key="1">
    <citation type="submission" date="2020-04" db="EMBL/GenBank/DDBJ databases">
        <title>Knoellia sp. isolate from air conditioner.</title>
        <authorList>
            <person name="Chea S."/>
            <person name="Kim D.-U."/>
        </authorList>
    </citation>
    <scope>NUCLEOTIDE SEQUENCE [LARGE SCALE GENOMIC DNA]</scope>
    <source>
        <strain evidence="2 3">DB2414S</strain>
    </source>
</reference>
<evidence type="ECO:0000313" key="2">
    <source>
        <dbReference type="EMBL" id="NNM47216.1"/>
    </source>
</evidence>
<dbReference type="Pfam" id="PF01047">
    <property type="entry name" value="MarR"/>
    <property type="match status" value="1"/>
</dbReference>
<name>A0A849HBV2_9MICO</name>
<evidence type="ECO:0000259" key="1">
    <source>
        <dbReference type="PROSITE" id="PS50995"/>
    </source>
</evidence>
<feature type="domain" description="HTH marR-type" evidence="1">
    <location>
        <begin position="17"/>
        <end position="146"/>
    </location>
</feature>
<evidence type="ECO:0000313" key="3">
    <source>
        <dbReference type="Proteomes" id="UP000588586"/>
    </source>
</evidence>
<protein>
    <submittedName>
        <fullName evidence="2">MarR family transcriptional regulator</fullName>
    </submittedName>
</protein>
<dbReference type="InterPro" id="IPR039422">
    <property type="entry name" value="MarR/SlyA-like"/>
</dbReference>
<dbReference type="Gene3D" id="1.10.10.10">
    <property type="entry name" value="Winged helix-like DNA-binding domain superfamily/Winged helix DNA-binding domain"/>
    <property type="match status" value="1"/>
</dbReference>
<dbReference type="PRINTS" id="PR00598">
    <property type="entry name" value="HTHMARR"/>
</dbReference>
<dbReference type="PROSITE" id="PS50995">
    <property type="entry name" value="HTH_MARR_2"/>
    <property type="match status" value="1"/>
</dbReference>
<dbReference type="InterPro" id="IPR036390">
    <property type="entry name" value="WH_DNA-bd_sf"/>
</dbReference>
<dbReference type="PANTHER" id="PTHR33164">
    <property type="entry name" value="TRANSCRIPTIONAL REGULATOR, MARR FAMILY"/>
    <property type="match status" value="1"/>
</dbReference>
<dbReference type="AlphaFoldDB" id="A0A849HBV2"/>
<organism evidence="2 3">
    <name type="scientific">Knoellia koreensis</name>
    <dbReference type="NCBI Taxonomy" id="2730921"/>
    <lineage>
        <taxon>Bacteria</taxon>
        <taxon>Bacillati</taxon>
        <taxon>Actinomycetota</taxon>
        <taxon>Actinomycetes</taxon>
        <taxon>Micrococcales</taxon>
        <taxon>Intrasporangiaceae</taxon>
        <taxon>Knoellia</taxon>
    </lineage>
</organism>
<dbReference type="SUPFAM" id="SSF46785">
    <property type="entry name" value="Winged helix' DNA-binding domain"/>
    <property type="match status" value="1"/>
</dbReference>
<accession>A0A849HBV2</accession>
<dbReference type="GO" id="GO:0003700">
    <property type="term" value="F:DNA-binding transcription factor activity"/>
    <property type="evidence" value="ECO:0007669"/>
    <property type="project" value="InterPro"/>
</dbReference>
<gene>
    <name evidence="2" type="ORF">HJG52_14545</name>
</gene>
<sequence length="146" mass="15787">MAATRHTPARTGDDQARLDALDSLLRLGMELRRHVETVAHDFGISAPQARLVVTLSEPMRMQQAAEATACEPSHLTALADQLEGAGLLTRKPDPTDRRARQLCLTTKGKALRTKLVPAVVDGAPVVGRLDGGQCGRLRSLIEMEET</sequence>
<dbReference type="SMART" id="SM00347">
    <property type="entry name" value="HTH_MARR"/>
    <property type="match status" value="1"/>
</dbReference>